<dbReference type="InterPro" id="IPR023828">
    <property type="entry name" value="Peptidase_S8_Ser-AS"/>
</dbReference>
<dbReference type="CDD" id="cd04056">
    <property type="entry name" value="Peptidases_S53"/>
    <property type="match status" value="1"/>
</dbReference>
<evidence type="ECO:0000256" key="11">
    <source>
        <dbReference type="ARBA" id="ARBA00022837"/>
    </source>
</evidence>
<dbReference type="GO" id="GO:0004252">
    <property type="term" value="F:serine-type endopeptidase activity"/>
    <property type="evidence" value="ECO:0007669"/>
    <property type="project" value="UniProtKB-UniRule"/>
</dbReference>
<reference evidence="18 19" key="1">
    <citation type="submission" date="2020-03" db="EMBL/GenBank/DDBJ databases">
        <title>Draft Genome Sequence of Cudoniella acicularis.</title>
        <authorList>
            <person name="Buettner E."/>
            <person name="Kellner H."/>
        </authorList>
    </citation>
    <scope>NUCLEOTIDE SEQUENCE [LARGE SCALE GENOMIC DNA]</scope>
    <source>
        <strain evidence="18 19">DSM 108380</strain>
    </source>
</reference>
<comment type="function">
    <text evidence="2">Secreted tripeptidyl-peptidase which degrades proteins at acidic pHs and is involved in virulence.</text>
</comment>
<dbReference type="InterPro" id="IPR015366">
    <property type="entry name" value="S53_propep"/>
</dbReference>
<keyword evidence="7 15" id="KW-0479">Metal-binding</keyword>
<keyword evidence="11 15" id="KW-0106">Calcium</keyword>
<feature type="binding site" evidence="15">
    <location>
        <position position="546"/>
    </location>
    <ligand>
        <name>Ca(2+)</name>
        <dbReference type="ChEBI" id="CHEBI:29108"/>
    </ligand>
</feature>
<keyword evidence="14" id="KW-0325">Glycoprotein</keyword>
<dbReference type="InterPro" id="IPR036852">
    <property type="entry name" value="Peptidase_S8/S53_dom_sf"/>
</dbReference>
<dbReference type="GO" id="GO:0005576">
    <property type="term" value="C:extracellular region"/>
    <property type="evidence" value="ECO:0007669"/>
    <property type="project" value="UniProtKB-SubCell"/>
</dbReference>
<dbReference type="InterPro" id="IPR050819">
    <property type="entry name" value="Tripeptidyl-peptidase_I"/>
</dbReference>
<dbReference type="CDD" id="cd11377">
    <property type="entry name" value="Pro-peptidase_S53"/>
    <property type="match status" value="1"/>
</dbReference>
<evidence type="ECO:0000256" key="9">
    <source>
        <dbReference type="ARBA" id="ARBA00022801"/>
    </source>
</evidence>
<feature type="active site" description="Charge relay system" evidence="15">
    <location>
        <position position="297"/>
    </location>
</feature>
<keyword evidence="12" id="KW-0843">Virulence</keyword>
<keyword evidence="19" id="KW-1185">Reference proteome</keyword>
<keyword evidence="6 15" id="KW-0645">Protease</keyword>
<name>A0A8H4VXY1_9HELO</name>
<dbReference type="EMBL" id="JAAMPI010001079">
    <property type="protein sequence ID" value="KAF4626818.1"/>
    <property type="molecule type" value="Genomic_DNA"/>
</dbReference>
<dbReference type="PANTHER" id="PTHR14218">
    <property type="entry name" value="PROTEASE S8 TRIPEPTIDYL PEPTIDASE I CLN2"/>
    <property type="match status" value="1"/>
</dbReference>
<evidence type="ECO:0000259" key="17">
    <source>
        <dbReference type="PROSITE" id="PS51695"/>
    </source>
</evidence>
<dbReference type="PROSITE" id="PS51695">
    <property type="entry name" value="SEDOLISIN"/>
    <property type="match status" value="1"/>
</dbReference>
<dbReference type="EC" id="3.4.14.10" evidence="4"/>
<dbReference type="Pfam" id="PF00082">
    <property type="entry name" value="Peptidase_S8"/>
    <property type="match status" value="1"/>
</dbReference>
<accession>A0A8H4VXY1</accession>
<evidence type="ECO:0000313" key="18">
    <source>
        <dbReference type="EMBL" id="KAF4626818.1"/>
    </source>
</evidence>
<evidence type="ECO:0000256" key="8">
    <source>
        <dbReference type="ARBA" id="ARBA00022729"/>
    </source>
</evidence>
<evidence type="ECO:0000256" key="13">
    <source>
        <dbReference type="ARBA" id="ARBA00023145"/>
    </source>
</evidence>
<evidence type="ECO:0000256" key="15">
    <source>
        <dbReference type="PROSITE-ProRule" id="PRU01032"/>
    </source>
</evidence>
<feature type="active site" description="Charge relay system" evidence="15">
    <location>
        <position position="504"/>
    </location>
</feature>
<keyword evidence="9 15" id="KW-0378">Hydrolase</keyword>
<feature type="binding site" evidence="15">
    <location>
        <position position="568"/>
    </location>
    <ligand>
        <name>Ca(2+)</name>
        <dbReference type="ChEBI" id="CHEBI:29108"/>
    </ligand>
</feature>
<feature type="domain" description="Peptidase S53" evidence="17">
    <location>
        <begin position="218"/>
        <end position="590"/>
    </location>
</feature>
<dbReference type="InterPro" id="IPR000209">
    <property type="entry name" value="Peptidase_S8/S53_dom"/>
</dbReference>
<evidence type="ECO:0000256" key="5">
    <source>
        <dbReference type="ARBA" id="ARBA00022525"/>
    </source>
</evidence>
<sequence length="595" mass="64524">MKLTLAAFFIGTAVADQLASLGKYQVFEKLAVAPAPWIAKKDGHVDTDLSFKLRIHLKNQNIAAFHQKVFDVSTPNHVLYGRHLSRSEVNKILAPSPKGFVLVQEWLESHNLAQKSSVQNDWIVLEGTIGDAEKLLQTQYELFENTETGKVTARTLAYNIPASLHDYIDIIAPTTKFSTPSPHMSTIVKDYPAFDTKISASSPSDIHDGLDVVACNTTITPNCIKALYKFKHFRGSRRNGNEIALAGFLEEYAQHDDLATFLATYAPEANGSDFKTELINGGKNLQVSVNGTQNTGEANLDIQYGLALAYPTPTTYYSTGGRPPENTPYEVDNEPYLEFLTYLLALDKIPQVISISYGDTEWTVPEKYAHTVCNLFAQVAARGVSVFISSGDSGSGSNCSSIDPGKLQYTPDFPSTCPFVTSVGATFHVVPEVAVPFSGGGFSNYFPRPEYQDGVVDEYLSEHADPAFTKYYNTTGRAYPDISAQGVRFHLIVTGQDGQESGTSASAPTYAAVVALLNSDRISNGLPPFGFLNPWLYSRGADGHTDIVGGKGSGCRQVNGSGFAAVSGWDPVTGFGTPNFKELQDISTGDDSDES</sequence>
<dbReference type="OrthoDB" id="409122at2759"/>
<organism evidence="18 19">
    <name type="scientific">Cudoniella acicularis</name>
    <dbReference type="NCBI Taxonomy" id="354080"/>
    <lineage>
        <taxon>Eukaryota</taxon>
        <taxon>Fungi</taxon>
        <taxon>Dikarya</taxon>
        <taxon>Ascomycota</taxon>
        <taxon>Pezizomycotina</taxon>
        <taxon>Leotiomycetes</taxon>
        <taxon>Helotiales</taxon>
        <taxon>Tricladiaceae</taxon>
        <taxon>Cudoniella</taxon>
    </lineage>
</organism>
<evidence type="ECO:0000256" key="4">
    <source>
        <dbReference type="ARBA" id="ARBA00012462"/>
    </source>
</evidence>
<evidence type="ECO:0000256" key="1">
    <source>
        <dbReference type="ARBA" id="ARBA00001910"/>
    </source>
</evidence>
<feature type="binding site" evidence="15">
    <location>
        <position position="570"/>
    </location>
    <ligand>
        <name>Ca(2+)</name>
        <dbReference type="ChEBI" id="CHEBI:29108"/>
    </ligand>
</feature>
<dbReference type="FunFam" id="3.40.50.200:FF:000015">
    <property type="entry name" value="Tripeptidyl peptidase A"/>
    <property type="match status" value="1"/>
</dbReference>
<dbReference type="PROSITE" id="PS00138">
    <property type="entry name" value="SUBTILASE_SER"/>
    <property type="match status" value="1"/>
</dbReference>
<keyword evidence="13" id="KW-0865">Zymogen</keyword>
<dbReference type="Proteomes" id="UP000566819">
    <property type="component" value="Unassembled WGS sequence"/>
</dbReference>
<evidence type="ECO:0000256" key="10">
    <source>
        <dbReference type="ARBA" id="ARBA00022825"/>
    </source>
</evidence>
<feature type="chain" id="PRO_5034462608" description="tripeptidyl-peptidase II" evidence="16">
    <location>
        <begin position="16"/>
        <end position="595"/>
    </location>
</feature>
<comment type="caution">
    <text evidence="18">The sequence shown here is derived from an EMBL/GenBank/DDBJ whole genome shotgun (WGS) entry which is preliminary data.</text>
</comment>
<comment type="cofactor">
    <cofactor evidence="15">
        <name>Ca(2+)</name>
        <dbReference type="ChEBI" id="CHEBI:29108"/>
    </cofactor>
    <text evidence="15">Binds 1 Ca(2+) ion per subunit.</text>
</comment>
<evidence type="ECO:0000256" key="3">
    <source>
        <dbReference type="ARBA" id="ARBA00004239"/>
    </source>
</evidence>
<keyword evidence="10 15" id="KW-0720">Serine protease</keyword>
<gene>
    <name evidence="18" type="ORF">G7Y89_g11340</name>
</gene>
<evidence type="ECO:0000256" key="6">
    <source>
        <dbReference type="ARBA" id="ARBA00022670"/>
    </source>
</evidence>
<keyword evidence="8 16" id="KW-0732">Signal</keyword>
<dbReference type="PANTHER" id="PTHR14218:SF10">
    <property type="entry name" value="PEPTIDASE S53 DOMAIN-CONTAINING PROTEIN"/>
    <property type="match status" value="1"/>
</dbReference>
<dbReference type="Pfam" id="PF09286">
    <property type="entry name" value="Pro-kuma_activ"/>
    <property type="match status" value="1"/>
</dbReference>
<dbReference type="GO" id="GO:0046872">
    <property type="term" value="F:metal ion binding"/>
    <property type="evidence" value="ECO:0007669"/>
    <property type="project" value="UniProtKB-UniRule"/>
</dbReference>
<evidence type="ECO:0000256" key="7">
    <source>
        <dbReference type="ARBA" id="ARBA00022723"/>
    </source>
</evidence>
<dbReference type="SUPFAM" id="SSF54897">
    <property type="entry name" value="Protease propeptides/inhibitors"/>
    <property type="match status" value="1"/>
</dbReference>
<dbReference type="InterPro" id="IPR030400">
    <property type="entry name" value="Sedolisin_dom"/>
</dbReference>
<evidence type="ECO:0000256" key="16">
    <source>
        <dbReference type="SAM" id="SignalP"/>
    </source>
</evidence>
<dbReference type="GO" id="GO:0006508">
    <property type="term" value="P:proteolysis"/>
    <property type="evidence" value="ECO:0007669"/>
    <property type="project" value="UniProtKB-KW"/>
</dbReference>
<dbReference type="GO" id="GO:0008240">
    <property type="term" value="F:tripeptidyl-peptidase activity"/>
    <property type="evidence" value="ECO:0007669"/>
    <property type="project" value="UniProtKB-EC"/>
</dbReference>
<dbReference type="AlphaFoldDB" id="A0A8H4VXY1"/>
<comment type="subcellular location">
    <subcellularLocation>
        <location evidence="3">Secreted</location>
        <location evidence="3">Extracellular space</location>
    </subcellularLocation>
</comment>
<comment type="catalytic activity">
    <reaction evidence="1">
        <text>Release of an N-terminal tripeptide from a polypeptide.</text>
        <dbReference type="EC" id="3.4.14.10"/>
    </reaction>
</comment>
<feature type="signal peptide" evidence="16">
    <location>
        <begin position="1"/>
        <end position="15"/>
    </location>
</feature>
<evidence type="ECO:0000256" key="12">
    <source>
        <dbReference type="ARBA" id="ARBA00023026"/>
    </source>
</evidence>
<keyword evidence="5" id="KW-0964">Secreted</keyword>
<proteinExistence type="predicted"/>
<feature type="binding site" evidence="15">
    <location>
        <position position="547"/>
    </location>
    <ligand>
        <name>Ca(2+)</name>
        <dbReference type="ChEBI" id="CHEBI:29108"/>
    </ligand>
</feature>
<protein>
    <recommendedName>
        <fullName evidence="4">tripeptidyl-peptidase II</fullName>
        <ecNumber evidence="4">3.4.14.10</ecNumber>
    </recommendedName>
</protein>
<feature type="active site" description="Charge relay system" evidence="15">
    <location>
        <position position="301"/>
    </location>
</feature>
<evidence type="ECO:0000313" key="19">
    <source>
        <dbReference type="Proteomes" id="UP000566819"/>
    </source>
</evidence>
<evidence type="ECO:0000256" key="2">
    <source>
        <dbReference type="ARBA" id="ARBA00002451"/>
    </source>
</evidence>
<dbReference type="SUPFAM" id="SSF52743">
    <property type="entry name" value="Subtilisin-like"/>
    <property type="match status" value="1"/>
</dbReference>
<evidence type="ECO:0000256" key="14">
    <source>
        <dbReference type="ARBA" id="ARBA00023180"/>
    </source>
</evidence>
<dbReference type="Gene3D" id="3.40.50.200">
    <property type="entry name" value="Peptidase S8/S53 domain"/>
    <property type="match status" value="1"/>
</dbReference>
<dbReference type="SMART" id="SM00944">
    <property type="entry name" value="Pro-kuma_activ"/>
    <property type="match status" value="1"/>
</dbReference>